<dbReference type="EMBL" id="JAQQXS010000019">
    <property type="protein sequence ID" value="MDC8787032.1"/>
    <property type="molecule type" value="Genomic_DNA"/>
</dbReference>
<comment type="caution">
    <text evidence="2">The sequence shown here is derived from an EMBL/GenBank/DDBJ whole genome shotgun (WGS) entry which is preliminary data.</text>
</comment>
<dbReference type="InterPro" id="IPR039420">
    <property type="entry name" value="WalR-like"/>
</dbReference>
<dbReference type="InterPro" id="IPR011006">
    <property type="entry name" value="CheY-like_superfamily"/>
</dbReference>
<dbReference type="PANTHER" id="PTHR43214:SF43">
    <property type="entry name" value="TWO-COMPONENT RESPONSE REGULATOR"/>
    <property type="match status" value="1"/>
</dbReference>
<dbReference type="Proteomes" id="UP001219862">
    <property type="component" value="Unassembled WGS sequence"/>
</dbReference>
<name>A0ABT5KW49_9BURK</name>
<dbReference type="PANTHER" id="PTHR43214">
    <property type="entry name" value="TWO-COMPONENT RESPONSE REGULATOR"/>
    <property type="match status" value="1"/>
</dbReference>
<proteinExistence type="predicted"/>
<keyword evidence="3" id="KW-1185">Reference proteome</keyword>
<protein>
    <recommendedName>
        <fullName evidence="4">Response regulatory domain-containing protein</fullName>
    </recommendedName>
</protein>
<dbReference type="Gene3D" id="3.40.50.2300">
    <property type="match status" value="1"/>
</dbReference>
<gene>
    <name evidence="2" type="ORF">PRZ01_17720</name>
</gene>
<evidence type="ECO:0000313" key="3">
    <source>
        <dbReference type="Proteomes" id="UP001219862"/>
    </source>
</evidence>
<evidence type="ECO:0008006" key="4">
    <source>
        <dbReference type="Google" id="ProtNLM"/>
    </source>
</evidence>
<sequence>MPSLFLLRRCQPSLRKAQDHLSEKTGWHLCGTSEQLRTAEAQIPELDPDVVACDLRLIDGHVCHLAQQMQGWAKRPQLLLLTPSADDLLLFNTLQAGASAYCVEGLTGQRDLTPCLQALMDGRAGMSPRIARECLTAFGLNRSPWADATAPQADALQAADISPTLNAGEGHLLSLLARGLLITEIAHLWQCAVELIEHAVHGVYRKLHGLRMA</sequence>
<reference evidence="2 3" key="1">
    <citation type="submission" date="2022-10" db="EMBL/GenBank/DDBJ databases">
        <title>paucibacter sp. hw8 Genome sequencing.</title>
        <authorList>
            <person name="Park S."/>
        </authorList>
    </citation>
    <scope>NUCLEOTIDE SEQUENCE [LARGE SCALE GENOMIC DNA]</scope>
    <source>
        <strain evidence="3">hw8</strain>
    </source>
</reference>
<dbReference type="SUPFAM" id="SSF52172">
    <property type="entry name" value="CheY-like"/>
    <property type="match status" value="1"/>
</dbReference>
<organism evidence="2 3">
    <name type="scientific">Roseateles koreensis</name>
    <dbReference type="NCBI Taxonomy" id="2987526"/>
    <lineage>
        <taxon>Bacteria</taxon>
        <taxon>Pseudomonadati</taxon>
        <taxon>Pseudomonadota</taxon>
        <taxon>Betaproteobacteria</taxon>
        <taxon>Burkholderiales</taxon>
        <taxon>Sphaerotilaceae</taxon>
        <taxon>Roseateles</taxon>
    </lineage>
</organism>
<keyword evidence="1" id="KW-0238">DNA-binding</keyword>
<dbReference type="RefSeq" id="WP_273598171.1">
    <property type="nucleotide sequence ID" value="NZ_JAQQXS010000019.1"/>
</dbReference>
<evidence type="ECO:0000256" key="1">
    <source>
        <dbReference type="ARBA" id="ARBA00023125"/>
    </source>
</evidence>
<accession>A0ABT5KW49</accession>
<evidence type="ECO:0000313" key="2">
    <source>
        <dbReference type="EMBL" id="MDC8787032.1"/>
    </source>
</evidence>